<dbReference type="Proteomes" id="UP000775213">
    <property type="component" value="Unassembled WGS sequence"/>
</dbReference>
<name>A0AAV7G857_DENCH</name>
<evidence type="ECO:0000313" key="2">
    <source>
        <dbReference type="Proteomes" id="UP000775213"/>
    </source>
</evidence>
<evidence type="ECO:0000313" key="1">
    <source>
        <dbReference type="EMBL" id="KAH0452421.1"/>
    </source>
</evidence>
<accession>A0AAV7G857</accession>
<gene>
    <name evidence="1" type="ORF">IEQ34_019720</name>
</gene>
<sequence length="144" mass="17177">MVGRTIVKEIPRNTNVEITFEEFTIVFNVFVIHYEAKFTTLFRYDPHLIPTTKEKCYRFLQGLNKELRNLLVPLWIHSFSKLVERHILTEMDLLVSAFRYDVSSMYDESRRRTRDELIKDRESVSDKRSKSGYSWWGLIACMSS</sequence>
<organism evidence="1 2">
    <name type="scientific">Dendrobium chrysotoxum</name>
    <name type="common">Orchid</name>
    <dbReference type="NCBI Taxonomy" id="161865"/>
    <lineage>
        <taxon>Eukaryota</taxon>
        <taxon>Viridiplantae</taxon>
        <taxon>Streptophyta</taxon>
        <taxon>Embryophyta</taxon>
        <taxon>Tracheophyta</taxon>
        <taxon>Spermatophyta</taxon>
        <taxon>Magnoliopsida</taxon>
        <taxon>Liliopsida</taxon>
        <taxon>Asparagales</taxon>
        <taxon>Orchidaceae</taxon>
        <taxon>Epidendroideae</taxon>
        <taxon>Malaxideae</taxon>
        <taxon>Dendrobiinae</taxon>
        <taxon>Dendrobium</taxon>
    </lineage>
</organism>
<dbReference type="EMBL" id="JAGFBR010000017">
    <property type="protein sequence ID" value="KAH0452421.1"/>
    <property type="molecule type" value="Genomic_DNA"/>
</dbReference>
<reference evidence="1 2" key="1">
    <citation type="journal article" date="2021" name="Hortic Res">
        <title>Chromosome-scale assembly of the Dendrobium chrysotoxum genome enhances the understanding of orchid evolution.</title>
        <authorList>
            <person name="Zhang Y."/>
            <person name="Zhang G.Q."/>
            <person name="Zhang D."/>
            <person name="Liu X.D."/>
            <person name="Xu X.Y."/>
            <person name="Sun W.H."/>
            <person name="Yu X."/>
            <person name="Zhu X."/>
            <person name="Wang Z.W."/>
            <person name="Zhao X."/>
            <person name="Zhong W.Y."/>
            <person name="Chen H."/>
            <person name="Yin W.L."/>
            <person name="Huang T."/>
            <person name="Niu S.C."/>
            <person name="Liu Z.J."/>
        </authorList>
    </citation>
    <scope>NUCLEOTIDE SEQUENCE [LARGE SCALE GENOMIC DNA]</scope>
    <source>
        <strain evidence="1">Lindl</strain>
    </source>
</reference>
<protein>
    <submittedName>
        <fullName evidence="1">Uncharacterized protein</fullName>
    </submittedName>
</protein>
<comment type="caution">
    <text evidence="1">The sequence shown here is derived from an EMBL/GenBank/DDBJ whole genome shotgun (WGS) entry which is preliminary data.</text>
</comment>
<proteinExistence type="predicted"/>
<dbReference type="AlphaFoldDB" id="A0AAV7G857"/>
<keyword evidence="2" id="KW-1185">Reference proteome</keyword>